<dbReference type="PANTHER" id="PTHR10169">
    <property type="entry name" value="DNA TOPOISOMERASE/GYRASE"/>
    <property type="match status" value="1"/>
</dbReference>
<evidence type="ECO:0000256" key="8">
    <source>
        <dbReference type="ARBA" id="ARBA00022840"/>
    </source>
</evidence>
<dbReference type="InterPro" id="IPR036890">
    <property type="entry name" value="HATPase_C_sf"/>
</dbReference>
<feature type="compositionally biased region" description="Low complexity" evidence="14">
    <location>
        <begin position="1263"/>
        <end position="1274"/>
    </location>
</feature>
<feature type="region of interest" description="Disordered" evidence="14">
    <location>
        <begin position="1577"/>
        <end position="1624"/>
    </location>
</feature>
<feature type="region of interest" description="Disordered" evidence="14">
    <location>
        <begin position="1003"/>
        <end position="1058"/>
    </location>
</feature>
<dbReference type="InterPro" id="IPR001241">
    <property type="entry name" value="Topo_IIA"/>
</dbReference>
<feature type="compositionally biased region" description="Basic residues" evidence="14">
    <location>
        <begin position="1004"/>
        <end position="1020"/>
    </location>
</feature>
<evidence type="ECO:0000256" key="7">
    <source>
        <dbReference type="ARBA" id="ARBA00022741"/>
    </source>
</evidence>
<feature type="region of interest" description="Disordered" evidence="14">
    <location>
        <begin position="1263"/>
        <end position="1313"/>
    </location>
</feature>
<feature type="domain" description="Protein kinase" evidence="15">
    <location>
        <begin position="1259"/>
        <end position="1572"/>
    </location>
</feature>
<dbReference type="Pfam" id="PF01751">
    <property type="entry name" value="Toprim"/>
    <property type="match status" value="1"/>
</dbReference>
<evidence type="ECO:0000256" key="12">
    <source>
        <dbReference type="ARBA" id="ARBA00023235"/>
    </source>
</evidence>
<evidence type="ECO:0000259" key="15">
    <source>
        <dbReference type="PROSITE" id="PS50011"/>
    </source>
</evidence>
<dbReference type="InterPro" id="IPR013506">
    <property type="entry name" value="Topo_IIA_bsu_dom2"/>
</dbReference>
<dbReference type="InterPro" id="IPR031660">
    <property type="entry name" value="TOPRIM_C"/>
</dbReference>
<dbReference type="InterPro" id="IPR035516">
    <property type="entry name" value="Gyrase/topoIV_suA_C"/>
</dbReference>
<keyword evidence="6" id="KW-0479">Metal-binding</keyword>
<dbReference type="SUPFAM" id="SSF54211">
    <property type="entry name" value="Ribosomal protein S5 domain 2-like"/>
    <property type="match status" value="1"/>
</dbReference>
<dbReference type="GO" id="GO:0006265">
    <property type="term" value="P:DNA topological change"/>
    <property type="evidence" value="ECO:0007669"/>
    <property type="project" value="UniProtKB-UniRule"/>
</dbReference>
<evidence type="ECO:0000259" key="17">
    <source>
        <dbReference type="PROSITE" id="PS52040"/>
    </source>
</evidence>
<gene>
    <name evidence="18" type="ORF">PGLA1383_LOCUS42755</name>
</gene>
<proteinExistence type="inferred from homology"/>
<evidence type="ECO:0000313" key="19">
    <source>
        <dbReference type="Proteomes" id="UP000654075"/>
    </source>
</evidence>
<dbReference type="GO" id="GO:0000712">
    <property type="term" value="P:resolution of meiotic recombination intermediates"/>
    <property type="evidence" value="ECO:0007669"/>
    <property type="project" value="TreeGrafter"/>
</dbReference>
<dbReference type="PROSITE" id="PS00108">
    <property type="entry name" value="PROTEIN_KINASE_ST"/>
    <property type="match status" value="1"/>
</dbReference>
<comment type="similarity">
    <text evidence="4">Belongs to the type II topoisomerase family.</text>
</comment>
<dbReference type="Gene3D" id="3.30.565.10">
    <property type="entry name" value="Histidine kinase-like ATPase, C-terminal domain"/>
    <property type="match status" value="1"/>
</dbReference>
<dbReference type="InterPro" id="IPR006691">
    <property type="entry name" value="GyrA/parC_rep"/>
</dbReference>
<dbReference type="OrthoDB" id="276498at2759"/>
<evidence type="ECO:0000256" key="6">
    <source>
        <dbReference type="ARBA" id="ARBA00022723"/>
    </source>
</evidence>
<dbReference type="Pfam" id="PF16898">
    <property type="entry name" value="TOPRIM_C"/>
    <property type="match status" value="1"/>
</dbReference>
<evidence type="ECO:0000256" key="2">
    <source>
        <dbReference type="ARBA" id="ARBA00001913"/>
    </source>
</evidence>
<dbReference type="Pfam" id="PF00521">
    <property type="entry name" value="DNA_topoisoIV"/>
    <property type="match status" value="1"/>
</dbReference>
<dbReference type="EMBL" id="CAJNNV010028788">
    <property type="protein sequence ID" value="CAE8625774.1"/>
    <property type="molecule type" value="Genomic_DNA"/>
</dbReference>
<keyword evidence="7" id="KW-0547">Nucleotide-binding</keyword>
<dbReference type="GO" id="GO:0004672">
    <property type="term" value="F:protein kinase activity"/>
    <property type="evidence" value="ECO:0007669"/>
    <property type="project" value="InterPro"/>
</dbReference>
<feature type="active site" description="O-(5'-phospho-DNA)-tyrosine intermediate" evidence="13">
    <location>
        <position position="594"/>
    </location>
</feature>
<dbReference type="PROSITE" id="PS52040">
    <property type="entry name" value="TOPO_IIA"/>
    <property type="match status" value="1"/>
</dbReference>
<dbReference type="InterPro" id="IPR002205">
    <property type="entry name" value="Topo_IIA_dom_A"/>
</dbReference>
<evidence type="ECO:0000313" key="18">
    <source>
        <dbReference type="EMBL" id="CAE8625774.1"/>
    </source>
</evidence>
<dbReference type="SUPFAM" id="SSF55874">
    <property type="entry name" value="ATPase domain of HSP90 chaperone/DNA topoisomerase II/histidine kinase"/>
    <property type="match status" value="1"/>
</dbReference>
<dbReference type="Gene3D" id="3.40.50.670">
    <property type="match status" value="1"/>
</dbReference>
<keyword evidence="8" id="KW-0067">ATP-binding</keyword>
<keyword evidence="9" id="KW-0460">Magnesium</keyword>
<dbReference type="SUPFAM" id="SSF101904">
    <property type="entry name" value="GyrA/ParC C-terminal domain-like"/>
    <property type="match status" value="1"/>
</dbReference>
<dbReference type="SUPFAM" id="SSF56112">
    <property type="entry name" value="Protein kinase-like (PK-like)"/>
    <property type="match status" value="1"/>
</dbReference>
<dbReference type="EC" id="5.6.2.2" evidence="5"/>
<dbReference type="PROSITE" id="PS50011">
    <property type="entry name" value="PROTEIN_KINASE_DOM"/>
    <property type="match status" value="1"/>
</dbReference>
<organism evidence="18 19">
    <name type="scientific">Polarella glacialis</name>
    <name type="common">Dinoflagellate</name>
    <dbReference type="NCBI Taxonomy" id="89957"/>
    <lineage>
        <taxon>Eukaryota</taxon>
        <taxon>Sar</taxon>
        <taxon>Alveolata</taxon>
        <taxon>Dinophyceae</taxon>
        <taxon>Suessiales</taxon>
        <taxon>Suessiaceae</taxon>
        <taxon>Polarella</taxon>
    </lineage>
</organism>
<feature type="region of interest" description="Disordered" evidence="14">
    <location>
        <begin position="1642"/>
        <end position="1714"/>
    </location>
</feature>
<keyword evidence="19" id="KW-1185">Reference proteome</keyword>
<dbReference type="SMART" id="SM00433">
    <property type="entry name" value="TOP2c"/>
    <property type="match status" value="1"/>
</dbReference>
<feature type="compositionally biased region" description="Acidic residues" evidence="14">
    <location>
        <begin position="1278"/>
        <end position="1302"/>
    </location>
</feature>
<dbReference type="Gene3D" id="3.30.200.20">
    <property type="entry name" value="Phosphorylase Kinase, domain 1"/>
    <property type="match status" value="1"/>
</dbReference>
<dbReference type="Proteomes" id="UP000654075">
    <property type="component" value="Unassembled WGS sequence"/>
</dbReference>
<feature type="domain" description="Toprim" evidence="16">
    <location>
        <begin position="258"/>
        <end position="372"/>
    </location>
</feature>
<dbReference type="FunFam" id="3.30.1360.40:FF:000003">
    <property type="entry name" value="DNA topoisomerase 2"/>
    <property type="match status" value="1"/>
</dbReference>
<dbReference type="InterPro" id="IPR006171">
    <property type="entry name" value="TOPRIM_dom"/>
</dbReference>
<dbReference type="InterPro" id="IPR018522">
    <property type="entry name" value="TopoIIA_CS"/>
</dbReference>
<evidence type="ECO:0000256" key="14">
    <source>
        <dbReference type="SAM" id="MobiDB-lite"/>
    </source>
</evidence>
<evidence type="ECO:0000256" key="10">
    <source>
        <dbReference type="ARBA" id="ARBA00023029"/>
    </source>
</evidence>
<dbReference type="CDD" id="cd03481">
    <property type="entry name" value="TopoIIA_Trans_ScTopoIIA"/>
    <property type="match status" value="1"/>
</dbReference>
<dbReference type="InterPro" id="IPR013758">
    <property type="entry name" value="Topo_IIA_A/C_ab"/>
</dbReference>
<dbReference type="InterPro" id="IPR014721">
    <property type="entry name" value="Ribsml_uS5_D2-typ_fold_subgr"/>
</dbReference>
<keyword evidence="12 13" id="KW-0413">Isomerase</keyword>
<dbReference type="GO" id="GO:0005524">
    <property type="term" value="F:ATP binding"/>
    <property type="evidence" value="ECO:0007669"/>
    <property type="project" value="UniProtKB-KW"/>
</dbReference>
<keyword evidence="10 13" id="KW-0799">Topoisomerase</keyword>
<dbReference type="InterPro" id="IPR034157">
    <property type="entry name" value="TOPRIM_TopoII"/>
</dbReference>
<dbReference type="InterPro" id="IPR008271">
    <property type="entry name" value="Ser/Thr_kinase_AS"/>
</dbReference>
<dbReference type="GO" id="GO:0003677">
    <property type="term" value="F:DNA binding"/>
    <property type="evidence" value="ECO:0007669"/>
    <property type="project" value="UniProtKB-UniRule"/>
</dbReference>
<dbReference type="InterPro" id="IPR013757">
    <property type="entry name" value="Topo_IIA_A_a_sf"/>
</dbReference>
<sequence length="1818" mass="199497">MGVCNKPVISNNKTEDFTQVTFYPDLKRFGMDKLEEDICALFRRRAYDVAASTHGRCTVYLDGKQLDIKSFEDYVGLHLKPDAFRTCKVINERWEIAIGLTDGSGFQQVSFVNSINTSRGGSHVNYVSDQVVNAVLEKVSKQKGGGGPLAVKAQHVKGYLMVFVNCLVENPAFDSQTKETLTSKRERFGSDCKLPDDVLEAVLESGLIDALQEWSKAMGKSELAQHLNRSDLGMQKRLFGVPKLEDANKAGTKEGSSCTLILTEGDSAKALAVAGLSVIGRDHYGIFPLRGKLRNVRELTVKQMLENREIDQVMRIMALDASKEYQDVKSLRYGSIMIMTDQDYDGSHIKGLIINFIQNWFPSLLRVPGFLKEFVTPIVKMSRGEETITFFTVPEYEEWKQANNDGHGWKCKYYKGLGTSTSAEAKEYFSEMAKHEIQFTYSGEKEDDLIDMAFNSKRADDRKAWISACEEGTFVDHAQPDLSYTDFIEKELVLFAKYDVVRAIPNMVDGLKPGQRKVLFGAFKKKISGEIKVAQLSGYIAENSSYHHGEVSLQGTIIAMAQTFVGANNINLFEPRGQFGSRLQGGKDHAAARYIFTRLSKVTRCLFPEEDDAVLEYLTEEGHTIEPRWYCPIVPAILVNGADGIGTGWSTSIPNYNPRDLIANIRRFLRKEPMESMTPWYRGFKGTVAPIEGTPGRFEAIGVAAKRGRVRLEITELPVKRWTQDYKDWLVDQLPQPGAEKRAAVTELREYHSENSVHFVLNMTPDKLAEAERRGFEKVFHLKSSISTSNMILFDANGKIKKYESPEDIIAEFAPVRLELYEKRKAHMLAKMARDCALLSNKLRFVELVITDKLEVEKRKAKELCTEMRKLGLQHMCQINGHGTVKPGSEEEAGAEGFKYLLSMKMWSLTDDKVEALRKLRGEKLAAMEELRATSVDTLWERDLQRLETVLDACDAEDAKEAEAAAKLAAKNMGEDNILVNKQCVLVLSRNFRAKRVRTSEWKAKRRGAGLQGRTKKAGKKGTGNDGGDGEEKPQEDGEEEKEEKEEKDDEEEAEGEATGDEALAGVFCCHDFDALLVFSEHGFVYMLQALDVPLAKKMSAPGAELKDFLPELEGHRIASLCAVSQGSLKDQTDEFVVLVSKEGLAKKVSLDRYRGLRPGKGVQAMKLDAGDELRWAVKATANSALVCATAEGFVLRVSLGEDWSCSSAKGPGRCVMKTRPGSGDYIADISISDLTPQEMKVAAVKVAKKKVASEKAAEARAAAAATTEGGEVTKAAEDEDDEEMPEAEEEENEVEEAEEAEEGKAEDGQDGRLVAVKQLKQSPESWDACKQLPEVRSAAVVTDRRHLVQLLEAVRHGGELFLVFEYIEGNLHHCIALSRRMDESQARWAARRLLSALAAVHAAGLVHCDVKPENILVGADGGSYGAPTLKLCDFGQAAPPGEIGTYVGTRWYRPPELFLGSRGDVSLDIWGAGCTIAELFLKRPLVPGSDSRDMLFRISGELGPPDETQCWPLAAQMIEASGRSNALPAAWDALRAAGASQAAVDLLHGLLQYDGTRRWRADRALRDSPFFAPDLPEMPVVSPAARPLSPETLRRSREEAQAVERKLLSKDGPSSPRGSGAPGFGSGFGFGLGALRGSNSVSSFAQPQQARLPANGLRASPSVPSHQAHEASAPSMPSPERVNGAACGSSAAPVHKASVAEDSTTGGDDSDEDVPWGIWSCSKERPIATCQSSLAASSSLSTLSPPMRQKRVPLGGSVATLARAPRQTEGSPAPGSLGVAYGATIGLEPDDCEATDAQGGPDDEALAERFWTECRAK</sequence>
<dbReference type="FunFam" id="3.40.50.670:FF:000001">
    <property type="entry name" value="DNA topoisomerase 2"/>
    <property type="match status" value="2"/>
</dbReference>
<evidence type="ECO:0000256" key="11">
    <source>
        <dbReference type="ARBA" id="ARBA00023125"/>
    </source>
</evidence>
<dbReference type="PROSITE" id="PS00177">
    <property type="entry name" value="TOPOISOMERASE_II"/>
    <property type="match status" value="1"/>
</dbReference>
<dbReference type="SMART" id="SM00220">
    <property type="entry name" value="S_TKc"/>
    <property type="match status" value="1"/>
</dbReference>
<name>A0A813GNX5_POLGL</name>
<dbReference type="GO" id="GO:0000819">
    <property type="term" value="P:sister chromatid segregation"/>
    <property type="evidence" value="ECO:0007669"/>
    <property type="project" value="TreeGrafter"/>
</dbReference>
<dbReference type="FunFam" id="3.30.230.10:FF:000008">
    <property type="entry name" value="DNA topoisomerase 2"/>
    <property type="match status" value="1"/>
</dbReference>
<comment type="caution">
    <text evidence="18">The sequence shown here is derived from an EMBL/GenBank/DDBJ whole genome shotgun (WGS) entry which is preliminary data.</text>
</comment>
<dbReference type="InterPro" id="IPR001154">
    <property type="entry name" value="TopoII_euk"/>
</dbReference>
<dbReference type="InterPro" id="IPR020568">
    <property type="entry name" value="Ribosomal_Su5_D2-typ_SF"/>
</dbReference>
<reference evidence="18" key="1">
    <citation type="submission" date="2021-02" db="EMBL/GenBank/DDBJ databases">
        <authorList>
            <person name="Dougan E. K."/>
            <person name="Rhodes N."/>
            <person name="Thang M."/>
            <person name="Chan C."/>
        </authorList>
    </citation>
    <scope>NUCLEOTIDE SEQUENCE</scope>
</reference>
<feature type="compositionally biased region" description="Acidic residues" evidence="14">
    <location>
        <begin position="1037"/>
        <end position="1058"/>
    </location>
</feature>
<keyword evidence="11 13" id="KW-0238">DNA-binding</keyword>
<comment type="catalytic activity">
    <reaction evidence="1 13">
        <text>ATP-dependent breakage, passage and rejoining of double-stranded DNA.</text>
        <dbReference type="EC" id="5.6.2.2"/>
    </reaction>
</comment>
<accession>A0A813GNX5</accession>
<dbReference type="GO" id="GO:0046872">
    <property type="term" value="F:metal ion binding"/>
    <property type="evidence" value="ECO:0007669"/>
    <property type="project" value="UniProtKB-KW"/>
</dbReference>
<dbReference type="InterPro" id="IPR013760">
    <property type="entry name" value="Topo_IIA-like_dom_sf"/>
</dbReference>
<evidence type="ECO:0000256" key="4">
    <source>
        <dbReference type="ARBA" id="ARBA00011080"/>
    </source>
</evidence>
<dbReference type="InterPro" id="IPR050634">
    <property type="entry name" value="DNA_Topoisomerase_II"/>
</dbReference>
<dbReference type="CDD" id="cd00187">
    <property type="entry name" value="TOP4c"/>
    <property type="match status" value="1"/>
</dbReference>
<evidence type="ECO:0000256" key="1">
    <source>
        <dbReference type="ARBA" id="ARBA00000185"/>
    </source>
</evidence>
<dbReference type="GO" id="GO:0003918">
    <property type="term" value="F:DNA topoisomerase type II (double strand cut, ATP-hydrolyzing) activity"/>
    <property type="evidence" value="ECO:0007669"/>
    <property type="project" value="UniProtKB-EC"/>
</dbReference>
<dbReference type="GO" id="GO:0005634">
    <property type="term" value="C:nucleus"/>
    <property type="evidence" value="ECO:0007669"/>
    <property type="project" value="TreeGrafter"/>
</dbReference>
<dbReference type="SUPFAM" id="SSF56719">
    <property type="entry name" value="Type II DNA topoisomerase"/>
    <property type="match status" value="1"/>
</dbReference>
<dbReference type="Gene3D" id="3.30.230.10">
    <property type="match status" value="1"/>
</dbReference>
<dbReference type="PROSITE" id="PS50880">
    <property type="entry name" value="TOPRIM"/>
    <property type="match status" value="1"/>
</dbReference>
<dbReference type="Gene3D" id="1.10.510.10">
    <property type="entry name" value="Transferase(Phosphotransferase) domain 1"/>
    <property type="match status" value="1"/>
</dbReference>
<dbReference type="Pfam" id="PF03989">
    <property type="entry name" value="DNA_gyraseA_C"/>
    <property type="match status" value="1"/>
</dbReference>
<feature type="domain" description="Topo IIA-type catalytic" evidence="17">
    <location>
        <begin position="504"/>
        <end position="944"/>
    </location>
</feature>
<comment type="cofactor">
    <cofactor evidence="2">
        <name>Ca(2+)</name>
        <dbReference type="ChEBI" id="CHEBI:29108"/>
    </cofactor>
</comment>
<dbReference type="Pfam" id="PF00204">
    <property type="entry name" value="DNA_gyraseB"/>
    <property type="match status" value="1"/>
</dbReference>
<comment type="cofactor">
    <cofactor evidence="3">
        <name>Mg(2+)</name>
        <dbReference type="ChEBI" id="CHEBI:18420"/>
    </cofactor>
</comment>
<evidence type="ECO:0000256" key="13">
    <source>
        <dbReference type="PROSITE-ProRule" id="PRU01384"/>
    </source>
</evidence>
<evidence type="ECO:0000256" key="5">
    <source>
        <dbReference type="ARBA" id="ARBA00012895"/>
    </source>
</evidence>
<dbReference type="InterPro" id="IPR000719">
    <property type="entry name" value="Prot_kinase_dom"/>
</dbReference>
<evidence type="ECO:0000256" key="3">
    <source>
        <dbReference type="ARBA" id="ARBA00001946"/>
    </source>
</evidence>
<dbReference type="FunFam" id="3.30.1490.30:FF:000001">
    <property type="entry name" value="DNA topoisomerase 2"/>
    <property type="match status" value="1"/>
</dbReference>
<dbReference type="Gene3D" id="1.10.268.10">
    <property type="entry name" value="Topoisomerase, domain 3"/>
    <property type="match status" value="1"/>
</dbReference>
<evidence type="ECO:0000256" key="9">
    <source>
        <dbReference type="ARBA" id="ARBA00022842"/>
    </source>
</evidence>
<dbReference type="FunFam" id="3.90.199.10:FF:000002">
    <property type="entry name" value="DNA topoisomerase 2"/>
    <property type="match status" value="1"/>
</dbReference>
<dbReference type="Gene3D" id="3.90.199.10">
    <property type="entry name" value="Topoisomerase II, domain 5"/>
    <property type="match status" value="1"/>
</dbReference>
<dbReference type="CDD" id="cd03365">
    <property type="entry name" value="TOPRIM_TopoIIA"/>
    <property type="match status" value="1"/>
</dbReference>
<dbReference type="PRINTS" id="PR00418">
    <property type="entry name" value="TPI2FAMILY"/>
</dbReference>
<evidence type="ECO:0000259" key="16">
    <source>
        <dbReference type="PROSITE" id="PS50880"/>
    </source>
</evidence>
<feature type="compositionally biased region" description="Basic and acidic residues" evidence="14">
    <location>
        <begin position="1593"/>
        <end position="1610"/>
    </location>
</feature>
<dbReference type="PANTHER" id="PTHR10169:SF38">
    <property type="entry name" value="DNA TOPOISOMERASE 2"/>
    <property type="match status" value="1"/>
</dbReference>
<dbReference type="SMART" id="SM00434">
    <property type="entry name" value="TOP4c"/>
    <property type="match status" value="1"/>
</dbReference>
<protein>
    <recommendedName>
        <fullName evidence="5">DNA topoisomerase (ATP-hydrolyzing)</fullName>
        <ecNumber evidence="5">5.6.2.2</ecNumber>
    </recommendedName>
</protein>
<dbReference type="Gene3D" id="3.30.1490.30">
    <property type="match status" value="1"/>
</dbReference>
<dbReference type="PRINTS" id="PR01158">
    <property type="entry name" value="TOPISMRASEII"/>
</dbReference>
<dbReference type="Pfam" id="PF00069">
    <property type="entry name" value="Pkinase"/>
    <property type="match status" value="1"/>
</dbReference>
<dbReference type="Gene3D" id="3.30.1360.40">
    <property type="match status" value="1"/>
</dbReference>
<dbReference type="InterPro" id="IPR011009">
    <property type="entry name" value="Kinase-like_dom_sf"/>
</dbReference>
<dbReference type="Gene3D" id="2.120.10.90">
    <property type="entry name" value="DNA gyrase/topoisomerase IV, subunit A, C-terminal"/>
    <property type="match status" value="1"/>
</dbReference>
<dbReference type="InterPro" id="IPR013759">
    <property type="entry name" value="Topo_IIA_B_C"/>
</dbReference>